<keyword evidence="2" id="KW-0732">Signal</keyword>
<feature type="compositionally biased region" description="Polar residues" evidence="1">
    <location>
        <begin position="418"/>
        <end position="433"/>
    </location>
</feature>
<comment type="caution">
    <text evidence="3">The sequence shown here is derived from an EMBL/GenBank/DDBJ whole genome shotgun (WGS) entry which is preliminary data.</text>
</comment>
<feature type="signal peptide" evidence="2">
    <location>
        <begin position="1"/>
        <end position="26"/>
    </location>
</feature>
<feature type="chain" id="PRO_5031373634" evidence="2">
    <location>
        <begin position="27"/>
        <end position="457"/>
    </location>
</feature>
<gene>
    <name evidence="3" type="ORF">GGE06_006276</name>
</gene>
<dbReference type="EMBL" id="JACHJY010000009">
    <property type="protein sequence ID" value="MBB4985326.1"/>
    <property type="molecule type" value="Genomic_DNA"/>
</dbReference>
<organism evidence="3 4">
    <name type="scientific">Streptomyces nymphaeiformis</name>
    <dbReference type="NCBI Taxonomy" id="2663842"/>
    <lineage>
        <taxon>Bacteria</taxon>
        <taxon>Bacillati</taxon>
        <taxon>Actinomycetota</taxon>
        <taxon>Actinomycetes</taxon>
        <taxon>Kitasatosporales</taxon>
        <taxon>Streptomycetaceae</taxon>
        <taxon>Streptomyces</taxon>
    </lineage>
</organism>
<accession>A0A7W7U5F7</accession>
<feature type="region of interest" description="Disordered" evidence="1">
    <location>
        <begin position="401"/>
        <end position="457"/>
    </location>
</feature>
<proteinExistence type="predicted"/>
<dbReference type="AlphaFoldDB" id="A0A7W7U5F7"/>
<protein>
    <submittedName>
        <fullName evidence="3">Uncharacterized protein</fullName>
    </submittedName>
</protein>
<evidence type="ECO:0000313" key="4">
    <source>
        <dbReference type="Proteomes" id="UP000582643"/>
    </source>
</evidence>
<name>A0A7W7U5F7_9ACTN</name>
<dbReference type="RefSeq" id="WP_184932368.1">
    <property type="nucleotide sequence ID" value="NZ_JACHJY010000009.1"/>
</dbReference>
<dbReference type="Proteomes" id="UP000582643">
    <property type="component" value="Unassembled WGS sequence"/>
</dbReference>
<evidence type="ECO:0000313" key="3">
    <source>
        <dbReference type="EMBL" id="MBB4985326.1"/>
    </source>
</evidence>
<sequence>MNRTTLSALVVLGAAGLLLPAPPVSAAPAEQDVAVLNGDFAEPVMKGDGPTTVGIDFWTGLNQRYSPTASGRTDASHGVALQKDGNTLRQRLRGVRAGAKVTVTYEDSPAVSKECTGPQVADGQPYAVDGSGGPVQEVTTAGDPDRVKGTPGKGRWTGRAYVFTAGENEPMLTFTSRVTDSKTHVTCTPMIARIRAVEVPPPVDMTVDKTNLGTSEAYKGNERESSLHNAAAACNGENACTFRPDARTSFRYYDEARVVGEAFVNCTRNTLEHSRLLSYAERSHDSISQTYAEAGLALPEVARLPTTGVREEDEKRIKERPMATQFALAYEQGWQRPWQWFSSDQRTVVERIQPGEVSWVEMQPSRERVEGWFVSKKDDYRLHAVIDGPSRAVPDRLLQRTGPMSEAEKQRCGAARPMTTTPVGATAPASSSDKGLLKAPAPTAPGVRASARSLPLT</sequence>
<keyword evidence="4" id="KW-1185">Reference proteome</keyword>
<reference evidence="3 4" key="1">
    <citation type="submission" date="2020-08" db="EMBL/GenBank/DDBJ databases">
        <title>Genomic Encyclopedia of Type Strains, Phase III (KMG-III): the genomes of soil and plant-associated and newly described type strains.</title>
        <authorList>
            <person name="Whitman W."/>
        </authorList>
    </citation>
    <scope>NUCLEOTIDE SEQUENCE [LARGE SCALE GENOMIC DNA]</scope>
    <source>
        <strain evidence="3 4">SFB5A</strain>
    </source>
</reference>
<evidence type="ECO:0000256" key="1">
    <source>
        <dbReference type="SAM" id="MobiDB-lite"/>
    </source>
</evidence>
<evidence type="ECO:0000256" key="2">
    <source>
        <dbReference type="SAM" id="SignalP"/>
    </source>
</evidence>